<dbReference type="SUPFAM" id="SSF55785">
    <property type="entry name" value="PYP-like sensor domain (PAS domain)"/>
    <property type="match status" value="2"/>
</dbReference>
<dbReference type="InterPro" id="IPR013655">
    <property type="entry name" value="PAS_fold_3"/>
</dbReference>
<dbReference type="PANTHER" id="PTHR44757:SF2">
    <property type="entry name" value="BIOFILM ARCHITECTURE MAINTENANCE PROTEIN MBAA"/>
    <property type="match status" value="1"/>
</dbReference>
<dbReference type="Pfam" id="PF00990">
    <property type="entry name" value="GGDEF"/>
    <property type="match status" value="1"/>
</dbReference>
<dbReference type="PROSITE" id="PS50113">
    <property type="entry name" value="PAC"/>
    <property type="match status" value="2"/>
</dbReference>
<evidence type="ECO:0000259" key="6">
    <source>
        <dbReference type="PROSITE" id="PS50887"/>
    </source>
</evidence>
<dbReference type="PROSITE" id="PS50887">
    <property type="entry name" value="GGDEF"/>
    <property type="match status" value="1"/>
</dbReference>
<feature type="domain" description="PAS" evidence="3">
    <location>
        <begin position="385"/>
        <end position="430"/>
    </location>
</feature>
<feature type="domain" description="PAC" evidence="4">
    <location>
        <begin position="458"/>
        <end position="510"/>
    </location>
</feature>
<gene>
    <name evidence="7" type="ORF">Ga0061065_10662</name>
</gene>
<dbReference type="RefSeq" id="WP_055463195.1">
    <property type="nucleotide sequence ID" value="NZ_CYHG01000006.1"/>
</dbReference>
<dbReference type="EMBL" id="CYHG01000006">
    <property type="protein sequence ID" value="CUB04243.1"/>
    <property type="molecule type" value="Genomic_DNA"/>
</dbReference>
<feature type="domain" description="EAL" evidence="5">
    <location>
        <begin position="685"/>
        <end position="939"/>
    </location>
</feature>
<dbReference type="FunFam" id="3.30.70.270:FF:000001">
    <property type="entry name" value="Diguanylate cyclase domain protein"/>
    <property type="match status" value="1"/>
</dbReference>
<dbReference type="SUPFAM" id="SSF141868">
    <property type="entry name" value="EAL domain-like"/>
    <property type="match status" value="1"/>
</dbReference>
<sequence>MSLRKVKSANKKSLFLIVSSAIMLLVSLVFCINSAYFYQIQKEQLEVEIIGQASESAGRLSRILSPFLESYQIHEYQKLVQSELLTPNHYALSAILVDDFNMAKILGEAHYLTGRVAGGEGQSHVYTSDSSADKATLDNAYYVKATDIHASTGEVVGQLFVYVNDKILRSNIENLLLNTVAVTLALLVLLLITLYLLLKNIFIKPLNHFTQVIADRGEDGIPRATLTDSSYLEIDALVSTVRDMVNTITHTQGHLKQERLELENVINGTRTGTWYWNIPSGKTHFNERWANMLGYTVEELRPISIETWTRLLHPDDAKYSEQALNAYFRGETDFYECEARMRHKDGHWVWVLDRGQVFQWSDQGEPIDMFGTHQDITARKQSEVDLALAASVYEQLHEGILISNVEGKIIDVNEAFTRITGYSRDEVIGERPNLLKSGRHDRDFYDQLWQTLQIEGVWTGEIWNKRKNGDVYPELITISAVKNNVGELTHYVALFSDITSLKEHEYQLERIAHYDNLTGLPNRFLFRDRLRVAMSQAKNRNEKLALLFLDLDGFKEVNDSYGHTVGDRLLVELAQRISTVLREEDTVARIGGDEFILILPNVMQDNSLEGMLDTLLDTIALPAELDGQSVAVTSSIGVAVYPEDEDVDADQLIRQADQAMYAAKLAGKNIFRFFDPAHDRSIRGFHENIACLSEALTEHEFELYYQPKVNLASREVVGFEALIRWNHPEKGVLTPGHFLPDIEGNMLMVEIGAWTIRQSLMQLEHWQRSGLYAPISVNISAIHLQQKNFMDALEAILLDFPSVEPKYLEFEVLETSAIENIEQVQLIIRHCNDLGIGFAIDDFGTGYASLSYLRNIPAKTIKIDQSFVKNMGDESEDRLILVGVIGLAKAFRKSIIAEGLEDMQYANLLLELGCECAQGYGIAYPMRAEDIPAWTEEWRSEALLAHGYFN</sequence>
<feature type="transmembrane region" description="Helical" evidence="2">
    <location>
        <begin position="175"/>
        <end position="198"/>
    </location>
</feature>
<evidence type="ECO:0000313" key="7">
    <source>
        <dbReference type="EMBL" id="CUB04243.1"/>
    </source>
</evidence>
<dbReference type="Gene3D" id="3.30.70.270">
    <property type="match status" value="1"/>
</dbReference>
<dbReference type="SUPFAM" id="SSF55073">
    <property type="entry name" value="Nucleotide cyclase"/>
    <property type="match status" value="1"/>
</dbReference>
<evidence type="ECO:0000259" key="4">
    <source>
        <dbReference type="PROSITE" id="PS50113"/>
    </source>
</evidence>
<proteinExistence type="predicted"/>
<organism evidence="7 8">
    <name type="scientific">Marinomonas fungiae</name>
    <dbReference type="NCBI Taxonomy" id="1137284"/>
    <lineage>
        <taxon>Bacteria</taxon>
        <taxon>Pseudomonadati</taxon>
        <taxon>Pseudomonadota</taxon>
        <taxon>Gammaproteobacteria</taxon>
        <taxon>Oceanospirillales</taxon>
        <taxon>Oceanospirillaceae</taxon>
        <taxon>Marinomonas</taxon>
    </lineage>
</organism>
<dbReference type="InterPro" id="IPR001633">
    <property type="entry name" value="EAL_dom"/>
</dbReference>
<dbReference type="InterPro" id="IPR001610">
    <property type="entry name" value="PAC"/>
</dbReference>
<dbReference type="OrthoDB" id="9176779at2"/>
<dbReference type="InterPro" id="IPR000014">
    <property type="entry name" value="PAS"/>
</dbReference>
<dbReference type="InterPro" id="IPR043128">
    <property type="entry name" value="Rev_trsase/Diguanyl_cyclase"/>
</dbReference>
<keyword evidence="2" id="KW-0472">Membrane</keyword>
<dbReference type="CDD" id="cd01949">
    <property type="entry name" value="GGDEF"/>
    <property type="match status" value="1"/>
</dbReference>
<dbReference type="NCBIfam" id="TIGR00229">
    <property type="entry name" value="sensory_box"/>
    <property type="match status" value="2"/>
</dbReference>
<dbReference type="Gene3D" id="3.20.20.450">
    <property type="entry name" value="EAL domain"/>
    <property type="match status" value="1"/>
</dbReference>
<evidence type="ECO:0000259" key="5">
    <source>
        <dbReference type="PROSITE" id="PS50883"/>
    </source>
</evidence>
<feature type="domain" description="GGDEF" evidence="6">
    <location>
        <begin position="542"/>
        <end position="676"/>
    </location>
</feature>
<comment type="cofactor">
    <cofactor evidence="1">
        <name>Mg(2+)</name>
        <dbReference type="ChEBI" id="CHEBI:18420"/>
    </cofactor>
</comment>
<feature type="domain" description="PAS" evidence="3">
    <location>
        <begin position="258"/>
        <end position="331"/>
    </location>
</feature>
<protein>
    <submittedName>
        <fullName evidence="7">PAS domain S-box/diguanylate cyclase (GGDEF) domain</fullName>
    </submittedName>
</protein>
<keyword evidence="2" id="KW-0812">Transmembrane</keyword>
<dbReference type="NCBIfam" id="TIGR00254">
    <property type="entry name" value="GGDEF"/>
    <property type="match status" value="1"/>
</dbReference>
<keyword evidence="8" id="KW-1185">Reference proteome</keyword>
<name>A0A0K6IMC2_9GAMM</name>
<dbReference type="CDD" id="cd00130">
    <property type="entry name" value="PAS"/>
    <property type="match status" value="2"/>
</dbReference>
<dbReference type="Pfam" id="PF13426">
    <property type="entry name" value="PAS_9"/>
    <property type="match status" value="1"/>
</dbReference>
<dbReference type="PROSITE" id="PS50883">
    <property type="entry name" value="EAL"/>
    <property type="match status" value="1"/>
</dbReference>
<dbReference type="PANTHER" id="PTHR44757">
    <property type="entry name" value="DIGUANYLATE CYCLASE DGCP"/>
    <property type="match status" value="1"/>
</dbReference>
<dbReference type="InterPro" id="IPR000700">
    <property type="entry name" value="PAS-assoc_C"/>
</dbReference>
<dbReference type="AlphaFoldDB" id="A0A0K6IMC2"/>
<dbReference type="InterPro" id="IPR052155">
    <property type="entry name" value="Biofilm_reg_signaling"/>
</dbReference>
<dbReference type="SMART" id="SM00052">
    <property type="entry name" value="EAL"/>
    <property type="match status" value="1"/>
</dbReference>
<dbReference type="SMART" id="SM00267">
    <property type="entry name" value="GGDEF"/>
    <property type="match status" value="1"/>
</dbReference>
<accession>A0A0K6IMC2</accession>
<dbReference type="Gene3D" id="3.30.450.20">
    <property type="entry name" value="PAS domain"/>
    <property type="match status" value="2"/>
</dbReference>
<evidence type="ECO:0000313" key="8">
    <source>
        <dbReference type="Proteomes" id="UP000182769"/>
    </source>
</evidence>
<dbReference type="CDD" id="cd01948">
    <property type="entry name" value="EAL"/>
    <property type="match status" value="1"/>
</dbReference>
<evidence type="ECO:0000256" key="1">
    <source>
        <dbReference type="ARBA" id="ARBA00001946"/>
    </source>
</evidence>
<dbReference type="SMART" id="SM00091">
    <property type="entry name" value="PAS"/>
    <property type="match status" value="2"/>
</dbReference>
<dbReference type="GO" id="GO:0003824">
    <property type="term" value="F:catalytic activity"/>
    <property type="evidence" value="ECO:0007669"/>
    <property type="project" value="UniProtKB-ARBA"/>
</dbReference>
<dbReference type="InterPro" id="IPR029787">
    <property type="entry name" value="Nucleotide_cyclase"/>
</dbReference>
<dbReference type="PROSITE" id="PS50112">
    <property type="entry name" value="PAS"/>
    <property type="match status" value="2"/>
</dbReference>
<dbReference type="Proteomes" id="UP000182769">
    <property type="component" value="Unassembled WGS sequence"/>
</dbReference>
<dbReference type="Pfam" id="PF08447">
    <property type="entry name" value="PAS_3"/>
    <property type="match status" value="1"/>
</dbReference>
<dbReference type="Pfam" id="PF00563">
    <property type="entry name" value="EAL"/>
    <property type="match status" value="1"/>
</dbReference>
<dbReference type="SMART" id="SM00086">
    <property type="entry name" value="PAC"/>
    <property type="match status" value="2"/>
</dbReference>
<dbReference type="InterPro" id="IPR035919">
    <property type="entry name" value="EAL_sf"/>
</dbReference>
<reference evidence="8" key="1">
    <citation type="submission" date="2015-08" db="EMBL/GenBank/DDBJ databases">
        <authorList>
            <person name="Varghese N."/>
        </authorList>
    </citation>
    <scope>NUCLEOTIDE SEQUENCE [LARGE SCALE GENOMIC DNA]</scope>
    <source>
        <strain evidence="8">JCM 18476</strain>
    </source>
</reference>
<keyword evidence="2" id="KW-1133">Transmembrane helix</keyword>
<dbReference type="InterPro" id="IPR035965">
    <property type="entry name" value="PAS-like_dom_sf"/>
</dbReference>
<evidence type="ECO:0000256" key="2">
    <source>
        <dbReference type="SAM" id="Phobius"/>
    </source>
</evidence>
<dbReference type="InterPro" id="IPR000160">
    <property type="entry name" value="GGDEF_dom"/>
</dbReference>
<dbReference type="STRING" id="1137284.GCA_001418205_02107"/>
<feature type="domain" description="PAC" evidence="4">
    <location>
        <begin position="335"/>
        <end position="388"/>
    </location>
</feature>
<evidence type="ECO:0000259" key="3">
    <source>
        <dbReference type="PROSITE" id="PS50112"/>
    </source>
</evidence>